<dbReference type="InterPro" id="IPR029063">
    <property type="entry name" value="SAM-dependent_MTases_sf"/>
</dbReference>
<dbReference type="GO" id="GO:0008171">
    <property type="term" value="F:O-methyltransferase activity"/>
    <property type="evidence" value="ECO:0007669"/>
    <property type="project" value="InterPro"/>
</dbReference>
<organism evidence="5">
    <name type="scientific">Thermodesulforhabdus norvegica</name>
    <dbReference type="NCBI Taxonomy" id="39841"/>
    <lineage>
        <taxon>Bacteria</taxon>
        <taxon>Pseudomonadati</taxon>
        <taxon>Thermodesulfobacteriota</taxon>
        <taxon>Syntrophobacteria</taxon>
        <taxon>Syntrophobacterales</taxon>
        <taxon>Thermodesulforhabdaceae</taxon>
        <taxon>Thermodesulforhabdus</taxon>
    </lineage>
</organism>
<dbReference type="PANTHER" id="PTHR43712">
    <property type="entry name" value="PUTATIVE (AFU_ORTHOLOGUE AFUA_4G14580)-RELATED"/>
    <property type="match status" value="1"/>
</dbReference>
<feature type="domain" description="O-methyltransferase C-terminal" evidence="4">
    <location>
        <begin position="68"/>
        <end position="250"/>
    </location>
</feature>
<dbReference type="GO" id="GO:0032259">
    <property type="term" value="P:methylation"/>
    <property type="evidence" value="ECO:0007669"/>
    <property type="project" value="UniProtKB-KW"/>
</dbReference>
<keyword evidence="2" id="KW-0808">Transferase</keyword>
<evidence type="ECO:0000256" key="3">
    <source>
        <dbReference type="ARBA" id="ARBA00022691"/>
    </source>
</evidence>
<protein>
    <submittedName>
        <fullName evidence="5">Methyltransferase domain-containing protein</fullName>
    </submittedName>
</protein>
<sequence length="271" mass="30276">MDCLVALGYLEKEDNSYFITEKGEFLSSGHQETILPMVLHYVHLWDNWSGLTDSVKLGYNPRRIGVMADPERQKSFIGAMHVVGRDMANEIAAFYDASDRQILLDVGGGSGVYTIAFLKRHENLRAVLFDLPDVIPIARQYVKAEGLEDRVEFVEGDFYGDPLPSGSDLVLLSAIIHQNSPSENISLYRKAYDALVPGGKLLIRDHVMDKNRTSPPAGTLFALNMLVCTPGGDTYTFPEIKAHLEKAGFSRVRLLRKGPRMDCLVEAEKER</sequence>
<evidence type="ECO:0000313" key="5">
    <source>
        <dbReference type="EMBL" id="HDL89803.1"/>
    </source>
</evidence>
<keyword evidence="1 5" id="KW-0489">Methyltransferase</keyword>
<dbReference type="PANTHER" id="PTHR43712:SF2">
    <property type="entry name" value="O-METHYLTRANSFERASE CICE"/>
    <property type="match status" value="1"/>
</dbReference>
<reference evidence="5" key="1">
    <citation type="journal article" date="2020" name="mSystems">
        <title>Genome- and Community-Level Interaction Insights into Carbon Utilization and Element Cycling Functions of Hydrothermarchaeota in Hydrothermal Sediment.</title>
        <authorList>
            <person name="Zhou Z."/>
            <person name="Liu Y."/>
            <person name="Xu W."/>
            <person name="Pan J."/>
            <person name="Luo Z.H."/>
            <person name="Li M."/>
        </authorList>
    </citation>
    <scope>NUCLEOTIDE SEQUENCE [LARGE SCALE GENOMIC DNA]</scope>
    <source>
        <strain evidence="5">HyVt-19</strain>
    </source>
</reference>
<dbReference type="Pfam" id="PF00891">
    <property type="entry name" value="Methyltransf_2"/>
    <property type="match status" value="1"/>
</dbReference>
<dbReference type="Proteomes" id="UP000886355">
    <property type="component" value="Unassembled WGS sequence"/>
</dbReference>
<dbReference type="InterPro" id="IPR001077">
    <property type="entry name" value="COMT_C"/>
</dbReference>
<dbReference type="PROSITE" id="PS51683">
    <property type="entry name" value="SAM_OMT_II"/>
    <property type="match status" value="1"/>
</dbReference>
<evidence type="ECO:0000256" key="1">
    <source>
        <dbReference type="ARBA" id="ARBA00022603"/>
    </source>
</evidence>
<proteinExistence type="predicted"/>
<name>A0A7C0WTF5_9BACT</name>
<dbReference type="CDD" id="cd02440">
    <property type="entry name" value="AdoMet_MTases"/>
    <property type="match status" value="1"/>
</dbReference>
<evidence type="ECO:0000259" key="4">
    <source>
        <dbReference type="Pfam" id="PF00891"/>
    </source>
</evidence>
<keyword evidence="3" id="KW-0949">S-adenosyl-L-methionine</keyword>
<dbReference type="Gene3D" id="3.40.50.150">
    <property type="entry name" value="Vaccinia Virus protein VP39"/>
    <property type="match status" value="1"/>
</dbReference>
<gene>
    <name evidence="5" type="ORF">ENG14_02735</name>
</gene>
<dbReference type="AlphaFoldDB" id="A0A7C0WTF5"/>
<accession>A0A7C0WTF5</accession>
<dbReference type="SUPFAM" id="SSF53335">
    <property type="entry name" value="S-adenosyl-L-methionine-dependent methyltransferases"/>
    <property type="match status" value="1"/>
</dbReference>
<comment type="caution">
    <text evidence="5">The sequence shown here is derived from an EMBL/GenBank/DDBJ whole genome shotgun (WGS) entry which is preliminary data.</text>
</comment>
<dbReference type="EMBL" id="DQZW01000129">
    <property type="protein sequence ID" value="HDL89803.1"/>
    <property type="molecule type" value="Genomic_DNA"/>
</dbReference>
<dbReference type="InterPro" id="IPR016461">
    <property type="entry name" value="COMT-like"/>
</dbReference>
<evidence type="ECO:0000256" key="2">
    <source>
        <dbReference type="ARBA" id="ARBA00022679"/>
    </source>
</evidence>